<organism evidence="9 10">
    <name type="scientific">Candidatus Nealsonbacteria bacterium CG23_combo_of_CG06-09_8_20_14_all_39_17</name>
    <dbReference type="NCBI Taxonomy" id="1974722"/>
    <lineage>
        <taxon>Bacteria</taxon>
        <taxon>Candidatus Nealsoniibacteriota</taxon>
    </lineage>
</organism>
<dbReference type="GO" id="GO:0034204">
    <property type="term" value="P:lipid translocation"/>
    <property type="evidence" value="ECO:0007669"/>
    <property type="project" value="TreeGrafter"/>
</dbReference>
<protein>
    <submittedName>
        <fullName evidence="9">Murein biosynthesis integral membrane protein MurJ</fullName>
    </submittedName>
</protein>
<evidence type="ECO:0000256" key="7">
    <source>
        <dbReference type="ARBA" id="ARBA00023136"/>
    </source>
</evidence>
<proteinExistence type="inferred from homology"/>
<evidence type="ECO:0000256" key="1">
    <source>
        <dbReference type="ARBA" id="ARBA00004651"/>
    </source>
</evidence>
<feature type="transmembrane region" description="Helical" evidence="8">
    <location>
        <begin position="239"/>
        <end position="272"/>
    </location>
</feature>
<dbReference type="InterPro" id="IPR051050">
    <property type="entry name" value="Lipid_II_flippase_MurJ/MviN"/>
</dbReference>
<dbReference type="Proteomes" id="UP000229976">
    <property type="component" value="Unassembled WGS sequence"/>
</dbReference>
<dbReference type="GO" id="GO:0008360">
    <property type="term" value="P:regulation of cell shape"/>
    <property type="evidence" value="ECO:0007669"/>
    <property type="project" value="UniProtKB-KW"/>
</dbReference>
<keyword evidence="2" id="KW-1003">Cell membrane</keyword>
<keyword evidence="4" id="KW-0133">Cell shape</keyword>
<dbReference type="CDD" id="cd13123">
    <property type="entry name" value="MATE_MurJ_like"/>
    <property type="match status" value="1"/>
</dbReference>
<keyword evidence="3 8" id="KW-0812">Transmembrane</keyword>
<evidence type="ECO:0000256" key="6">
    <source>
        <dbReference type="ARBA" id="ARBA00022989"/>
    </source>
</evidence>
<dbReference type="NCBIfam" id="TIGR01695">
    <property type="entry name" value="murJ_mviN"/>
    <property type="match status" value="1"/>
</dbReference>
<evidence type="ECO:0000256" key="2">
    <source>
        <dbReference type="ARBA" id="ARBA00022475"/>
    </source>
</evidence>
<feature type="transmembrane region" description="Helical" evidence="8">
    <location>
        <begin position="278"/>
        <end position="299"/>
    </location>
</feature>
<dbReference type="EMBL" id="PCRO01000014">
    <property type="protein sequence ID" value="PIP22964.1"/>
    <property type="molecule type" value="Genomic_DNA"/>
</dbReference>
<dbReference type="GO" id="GO:0015648">
    <property type="term" value="F:lipid-linked peptidoglycan transporter activity"/>
    <property type="evidence" value="ECO:0007669"/>
    <property type="project" value="TreeGrafter"/>
</dbReference>
<feature type="transmembrane region" description="Helical" evidence="8">
    <location>
        <begin position="354"/>
        <end position="376"/>
    </location>
</feature>
<feature type="transmembrane region" description="Helical" evidence="8">
    <location>
        <begin position="319"/>
        <end position="342"/>
    </location>
</feature>
<evidence type="ECO:0000256" key="4">
    <source>
        <dbReference type="ARBA" id="ARBA00022960"/>
    </source>
</evidence>
<name>A0A2G9YUM8_9BACT</name>
<dbReference type="GO" id="GO:0005886">
    <property type="term" value="C:plasma membrane"/>
    <property type="evidence" value="ECO:0007669"/>
    <property type="project" value="UniProtKB-SubCell"/>
</dbReference>
<feature type="transmembrane region" description="Helical" evidence="8">
    <location>
        <begin position="388"/>
        <end position="410"/>
    </location>
</feature>
<dbReference type="PANTHER" id="PTHR47019:SF1">
    <property type="entry name" value="LIPID II FLIPPASE MURJ"/>
    <property type="match status" value="1"/>
</dbReference>
<feature type="transmembrane region" description="Helical" evidence="8">
    <location>
        <begin position="173"/>
        <end position="191"/>
    </location>
</feature>
<evidence type="ECO:0000256" key="8">
    <source>
        <dbReference type="SAM" id="Phobius"/>
    </source>
</evidence>
<feature type="transmembrane region" description="Helical" evidence="8">
    <location>
        <begin position="12"/>
        <end position="30"/>
    </location>
</feature>
<feature type="transmembrane region" description="Helical" evidence="8">
    <location>
        <begin position="139"/>
        <end position="161"/>
    </location>
</feature>
<comment type="subcellular location">
    <subcellularLocation>
        <location evidence="1">Cell membrane</location>
        <topology evidence="1">Multi-pass membrane protein</topology>
    </subcellularLocation>
</comment>
<feature type="transmembrane region" description="Helical" evidence="8">
    <location>
        <begin position="60"/>
        <end position="78"/>
    </location>
</feature>
<dbReference type="PRINTS" id="PR01806">
    <property type="entry name" value="VIRFACTRMVIN"/>
</dbReference>
<evidence type="ECO:0000256" key="3">
    <source>
        <dbReference type="ARBA" id="ARBA00022692"/>
    </source>
</evidence>
<reference evidence="9 10" key="1">
    <citation type="submission" date="2017-09" db="EMBL/GenBank/DDBJ databases">
        <title>Depth-based differentiation of microbial function through sediment-hosted aquifers and enrichment of novel symbionts in the deep terrestrial subsurface.</title>
        <authorList>
            <person name="Probst A.J."/>
            <person name="Ladd B."/>
            <person name="Jarett J.K."/>
            <person name="Geller-Mcgrath D.E."/>
            <person name="Sieber C.M."/>
            <person name="Emerson J.B."/>
            <person name="Anantharaman K."/>
            <person name="Thomas B.C."/>
            <person name="Malmstrom R."/>
            <person name="Stieglmeier M."/>
            <person name="Klingl A."/>
            <person name="Woyke T."/>
            <person name="Ryan C.M."/>
            <person name="Banfield J.F."/>
        </authorList>
    </citation>
    <scope>NUCLEOTIDE SEQUENCE [LARGE SCALE GENOMIC DNA]</scope>
    <source>
        <strain evidence="9">CG23_combo_of_CG06-09_8_20_14_all_39_17</strain>
    </source>
</reference>
<keyword evidence="6 8" id="KW-1133">Transmembrane helix</keyword>
<feature type="transmembrane region" description="Helical" evidence="8">
    <location>
        <begin position="99"/>
        <end position="119"/>
    </location>
</feature>
<dbReference type="Pfam" id="PF03023">
    <property type="entry name" value="MurJ"/>
    <property type="match status" value="1"/>
</dbReference>
<evidence type="ECO:0000313" key="10">
    <source>
        <dbReference type="Proteomes" id="UP000229976"/>
    </source>
</evidence>
<feature type="non-terminal residue" evidence="9">
    <location>
        <position position="441"/>
    </location>
</feature>
<dbReference type="AlphaFoldDB" id="A0A2G9YUM8"/>
<dbReference type="GO" id="GO:0009252">
    <property type="term" value="P:peptidoglycan biosynthetic process"/>
    <property type="evidence" value="ECO:0007669"/>
    <property type="project" value="UniProtKB-KW"/>
</dbReference>
<gene>
    <name evidence="9" type="primary">mviN</name>
    <name evidence="9" type="ORF">COX37_01040</name>
</gene>
<sequence>MIGDILNSKVKTIGAVAIILAFAALASRFLGLVREWLLASTFGAGSDLDAYFVAFRIPDFIYNVLITGGIVSIFLPLFSEYFPKDKAEAWRFTNNIFNIFLFLLSIMCLVLFILAPFIIKLIAPGFGKEQIELATSLARIMMLSPVLFTLYSVFAGVLQYFNKFIIYSLGPIIYNLGIIFGIIFLSPYFGISGVSMGVILGAFVFLAVQIPFVIESGFNYKFILDFKDKKIHKFFKLMIPRVFASASLEIETVAFVIIASTLGVGAISIFNFANDLQFIPIGIVTISLVVATFTTLSKLWAEGEKEKFIKTFSSVFRQILFLIVPISFLMLALREQIVAIILRHGNFTFQDAALASACLGIFCLGLFAYSATFFIVRTFYTLQDTKTPTLITSFVVFLTVSLAIFFAWLFNNSEFARSFLISFFALADLPKIALLGLPLAF</sequence>
<evidence type="ECO:0000313" key="9">
    <source>
        <dbReference type="EMBL" id="PIP22964.1"/>
    </source>
</evidence>
<keyword evidence="7 8" id="KW-0472">Membrane</keyword>
<dbReference type="PANTHER" id="PTHR47019">
    <property type="entry name" value="LIPID II FLIPPASE MURJ"/>
    <property type="match status" value="1"/>
</dbReference>
<accession>A0A2G9YUM8</accession>
<keyword evidence="5" id="KW-0573">Peptidoglycan synthesis</keyword>
<dbReference type="InterPro" id="IPR004268">
    <property type="entry name" value="MurJ"/>
</dbReference>
<comment type="caution">
    <text evidence="9">The sequence shown here is derived from an EMBL/GenBank/DDBJ whole genome shotgun (WGS) entry which is preliminary data.</text>
</comment>
<evidence type="ECO:0000256" key="5">
    <source>
        <dbReference type="ARBA" id="ARBA00022984"/>
    </source>
</evidence>
<feature type="transmembrane region" description="Helical" evidence="8">
    <location>
        <begin position="197"/>
        <end position="218"/>
    </location>
</feature>
<dbReference type="HAMAP" id="MF_02078">
    <property type="entry name" value="MurJ_MviN"/>
    <property type="match status" value="1"/>
</dbReference>